<feature type="signal peptide" evidence="3">
    <location>
        <begin position="1"/>
        <end position="25"/>
    </location>
</feature>
<keyword evidence="3" id="KW-0732">Signal</keyword>
<feature type="chain" id="PRO_5006138178" evidence="3">
    <location>
        <begin position="26"/>
        <end position="358"/>
    </location>
</feature>
<comment type="caution">
    <text evidence="4">The sequence shown here is derived from an EMBL/GenBank/DDBJ whole genome shotgun (WGS) entry which is preliminary data.</text>
</comment>
<dbReference type="Proteomes" id="UP000050378">
    <property type="component" value="Unassembled WGS sequence"/>
</dbReference>
<dbReference type="PATRIC" id="fig|570156.3.peg.3347"/>
<dbReference type="NCBIfam" id="TIGR01730">
    <property type="entry name" value="RND_mfp"/>
    <property type="match status" value="1"/>
</dbReference>
<comment type="similarity">
    <text evidence="1">Belongs to the membrane fusion protein (MFP) (TC 8.A.1) family.</text>
</comment>
<dbReference type="GO" id="GO:1990281">
    <property type="term" value="C:efflux pump complex"/>
    <property type="evidence" value="ECO:0007669"/>
    <property type="project" value="TreeGrafter"/>
</dbReference>
<proteinExistence type="inferred from homology"/>
<organism evidence="4 5">
    <name type="scientific">Pseudoalteromonas lipolytica</name>
    <dbReference type="NCBI Taxonomy" id="570156"/>
    <lineage>
        <taxon>Bacteria</taxon>
        <taxon>Pseudomonadati</taxon>
        <taxon>Pseudomonadota</taxon>
        <taxon>Gammaproteobacteria</taxon>
        <taxon>Alteromonadales</taxon>
        <taxon>Pseudoalteromonadaceae</taxon>
        <taxon>Pseudoalteromonas</taxon>
    </lineage>
</organism>
<sequence length="358" mass="39147">MNTPFRKLTARFCALFSLIAFNAFAVVPVTVETVTQAPLTSEIEVSGTLYGKDDVTLTAGVSGRLLYVVEPGTLVKSGDTLVRMDTLPLELEKARQQEMLNRAKINLRLYQQELARLQKLAKASSAAASQVDDMQNKHDLALSDISLAKVELKVIDDQLSRATVRAPFDGVISERFKRAGREINRADELVTLLDINNLEVRLYVPVKYLKFLHKGIELPIQAGDLSAPDMTTATVTAVIPSTDPRSQTVEVRALLPNDAEQTWAIGQLVDVAVPLKSKGDVLLVNRDALILRKKGTHIVKIDNDNKALQIPVKVGNGKDKLVEVTPTSNIALNAGDKVAVRGAEQLQTGQEVEVQVKQ</sequence>
<dbReference type="InterPro" id="IPR006143">
    <property type="entry name" value="RND_pump_MFP"/>
</dbReference>
<dbReference type="SUPFAM" id="SSF111369">
    <property type="entry name" value="HlyD-like secretion proteins"/>
    <property type="match status" value="1"/>
</dbReference>
<name>A0A0P7E0G3_9GAMM</name>
<evidence type="ECO:0000256" key="1">
    <source>
        <dbReference type="ARBA" id="ARBA00009477"/>
    </source>
</evidence>
<gene>
    <name evidence="4" type="ORF">AOG27_11270</name>
</gene>
<keyword evidence="2" id="KW-0175">Coiled coil</keyword>
<dbReference type="Gene3D" id="2.40.50.100">
    <property type="match status" value="1"/>
</dbReference>
<dbReference type="STRING" id="570156.AOG27_11270"/>
<evidence type="ECO:0000313" key="5">
    <source>
        <dbReference type="Proteomes" id="UP000050378"/>
    </source>
</evidence>
<evidence type="ECO:0000313" key="4">
    <source>
        <dbReference type="EMBL" id="KPM83421.1"/>
    </source>
</evidence>
<reference evidence="4 5" key="1">
    <citation type="submission" date="2015-09" db="EMBL/GenBank/DDBJ databases">
        <title>Draft Genome Sequence of Pseudoalteromonas lipolytica UCD-48B.</title>
        <authorList>
            <person name="Krusor M."/>
            <person name="Coil D.A."/>
            <person name="Lang J.M."/>
            <person name="Eisen J.A."/>
            <person name="Alexiev A."/>
        </authorList>
    </citation>
    <scope>NUCLEOTIDE SEQUENCE [LARGE SCALE GENOMIC DNA]</scope>
    <source>
        <strain evidence="4 5">UCD-48B</strain>
    </source>
</reference>
<dbReference type="PANTHER" id="PTHR30469:SF15">
    <property type="entry name" value="HLYD FAMILY OF SECRETION PROTEINS"/>
    <property type="match status" value="1"/>
</dbReference>
<dbReference type="Gene3D" id="2.40.30.170">
    <property type="match status" value="1"/>
</dbReference>
<protein>
    <submittedName>
        <fullName evidence="4">RND transporter</fullName>
    </submittedName>
</protein>
<dbReference type="EMBL" id="LJTC01000007">
    <property type="protein sequence ID" value="KPM83421.1"/>
    <property type="molecule type" value="Genomic_DNA"/>
</dbReference>
<evidence type="ECO:0000256" key="2">
    <source>
        <dbReference type="SAM" id="Coils"/>
    </source>
</evidence>
<dbReference type="GO" id="GO:0015562">
    <property type="term" value="F:efflux transmembrane transporter activity"/>
    <property type="evidence" value="ECO:0007669"/>
    <property type="project" value="TreeGrafter"/>
</dbReference>
<dbReference type="OrthoDB" id="9806939at2"/>
<accession>A0A0P7E0G3</accession>
<feature type="coiled-coil region" evidence="2">
    <location>
        <begin position="93"/>
        <end position="127"/>
    </location>
</feature>
<dbReference type="Gene3D" id="2.40.420.20">
    <property type="match status" value="1"/>
</dbReference>
<dbReference type="Gene3D" id="1.10.287.470">
    <property type="entry name" value="Helix hairpin bin"/>
    <property type="match status" value="1"/>
</dbReference>
<evidence type="ECO:0000256" key="3">
    <source>
        <dbReference type="SAM" id="SignalP"/>
    </source>
</evidence>
<dbReference type="PANTHER" id="PTHR30469">
    <property type="entry name" value="MULTIDRUG RESISTANCE PROTEIN MDTA"/>
    <property type="match status" value="1"/>
</dbReference>
<dbReference type="AlphaFoldDB" id="A0A0P7E0G3"/>